<sequence length="97" mass="11615">MVNRFYELRDQILPLEDDMTREMESYQRYLAKKMDARAMHETEWAYLLDKKVAELNARNEMLNATRQRNQAPAEHMHRPSPNYTCMQNGPFTNCTPF</sequence>
<dbReference type="EMBL" id="CP001715">
    <property type="protein sequence ID" value="ACV34454.1"/>
    <property type="molecule type" value="Genomic_DNA"/>
</dbReference>
<proteinExistence type="predicted"/>
<dbReference type="HOGENOM" id="CLU_2340360_0_0_4"/>
<accession>C7RQV6</accession>
<name>C7RQV6_ACCRE</name>
<reference evidence="1" key="2">
    <citation type="submission" date="2009-09" db="EMBL/GenBank/DDBJ databases">
        <title>Complete sequence of chromosome of Candidatus Accumulibacter phosphatis clade IIA str. UW-1.</title>
        <authorList>
            <consortium name="US DOE Joint Genome Institute"/>
            <person name="Martin H.G."/>
            <person name="Ivanova N."/>
            <person name="Kunin V."/>
            <person name="Warnecke F."/>
            <person name="Barry K."/>
            <person name="He S."/>
            <person name="Salamov A."/>
            <person name="Szeto E."/>
            <person name="Dalin E."/>
            <person name="Pangilinan J.L."/>
            <person name="Lapidus A."/>
            <person name="Lowry S."/>
            <person name="Kyrpides N.C."/>
            <person name="McMahon K.D."/>
            <person name="Hugenholtz P."/>
        </authorList>
    </citation>
    <scope>NUCLEOTIDE SEQUENCE [LARGE SCALE GENOMIC DNA]</scope>
    <source>
        <strain evidence="1">UW-1</strain>
    </source>
</reference>
<protein>
    <submittedName>
        <fullName evidence="1">Uncharacterized protein</fullName>
    </submittedName>
</protein>
<evidence type="ECO:0000313" key="1">
    <source>
        <dbReference type="EMBL" id="ACV34454.1"/>
    </source>
</evidence>
<organism evidence="1">
    <name type="scientific">Accumulibacter regalis</name>
    <dbReference type="NCBI Taxonomy" id="522306"/>
    <lineage>
        <taxon>Bacteria</taxon>
        <taxon>Pseudomonadati</taxon>
        <taxon>Pseudomonadota</taxon>
        <taxon>Betaproteobacteria</taxon>
        <taxon>Candidatus Accumulibacter</taxon>
    </lineage>
</organism>
<dbReference type="KEGG" id="app:CAP2UW1_1121"/>
<dbReference type="eggNOG" id="COG0209">
    <property type="taxonomic scope" value="Bacteria"/>
</dbReference>
<gene>
    <name evidence="1" type="ordered locus">CAP2UW1_1121</name>
</gene>
<reference evidence="1" key="1">
    <citation type="submission" date="2009-08" db="EMBL/GenBank/DDBJ databases">
        <authorList>
            <consortium name="US DOE Joint Genome Institute"/>
            <person name="Lucas S."/>
            <person name="Copeland A."/>
            <person name="Lapidus A."/>
            <person name="Glavina del Rio T."/>
            <person name="Dalin E."/>
            <person name="Tice H."/>
            <person name="Bruce D."/>
            <person name="Barry K."/>
            <person name="Pitluck S."/>
            <person name="Lowry S."/>
            <person name="Larimer F."/>
            <person name="Land M."/>
            <person name="Hauser L."/>
            <person name="Kyrpides N."/>
            <person name="Ivanova N."/>
            <person name="McMahon K.D."/>
            <person name="Hugenholtz P."/>
        </authorList>
    </citation>
    <scope>NUCLEOTIDE SEQUENCE</scope>
    <source>
        <strain evidence="1">UW-1</strain>
    </source>
</reference>
<dbReference type="AlphaFoldDB" id="C7RQV6"/>